<accession>A0A383CTA0</accession>
<dbReference type="SUPFAM" id="SSF50156">
    <property type="entry name" value="PDZ domain-like"/>
    <property type="match status" value="1"/>
</dbReference>
<dbReference type="PROSITE" id="PS50106">
    <property type="entry name" value="PDZ"/>
    <property type="match status" value="1"/>
</dbReference>
<evidence type="ECO:0000256" key="2">
    <source>
        <dbReference type="ARBA" id="ARBA00022801"/>
    </source>
</evidence>
<organism evidence="4">
    <name type="scientific">marine metagenome</name>
    <dbReference type="NCBI Taxonomy" id="408172"/>
    <lineage>
        <taxon>unclassified sequences</taxon>
        <taxon>metagenomes</taxon>
        <taxon>ecological metagenomes</taxon>
    </lineage>
</organism>
<dbReference type="Pfam" id="PF13180">
    <property type="entry name" value="PDZ_2"/>
    <property type="match status" value="1"/>
</dbReference>
<dbReference type="PANTHER" id="PTHR43343">
    <property type="entry name" value="PEPTIDASE S12"/>
    <property type="match status" value="1"/>
</dbReference>
<dbReference type="InterPro" id="IPR051201">
    <property type="entry name" value="Chloro_Bact_Ser_Proteases"/>
</dbReference>
<protein>
    <recommendedName>
        <fullName evidence="3">PDZ domain-containing protein</fullName>
    </recommendedName>
</protein>
<feature type="non-terminal residue" evidence="4">
    <location>
        <position position="239"/>
    </location>
</feature>
<dbReference type="PANTHER" id="PTHR43343:SF3">
    <property type="entry name" value="PROTEASE DO-LIKE 8, CHLOROPLASTIC"/>
    <property type="match status" value="1"/>
</dbReference>
<proteinExistence type="predicted"/>
<feature type="non-terminal residue" evidence="4">
    <location>
        <position position="1"/>
    </location>
</feature>
<dbReference type="Pfam" id="PF13365">
    <property type="entry name" value="Trypsin_2"/>
    <property type="match status" value="1"/>
</dbReference>
<gene>
    <name evidence="4" type="ORF">METZ01_LOCUS487949</name>
</gene>
<dbReference type="InterPro" id="IPR009003">
    <property type="entry name" value="Peptidase_S1_PA"/>
</dbReference>
<dbReference type="SUPFAM" id="SSF50494">
    <property type="entry name" value="Trypsin-like serine proteases"/>
    <property type="match status" value="1"/>
</dbReference>
<keyword evidence="2" id="KW-0378">Hydrolase</keyword>
<feature type="domain" description="PDZ" evidence="3">
    <location>
        <begin position="95"/>
        <end position="186"/>
    </location>
</feature>
<evidence type="ECO:0000259" key="3">
    <source>
        <dbReference type="PROSITE" id="PS50106"/>
    </source>
</evidence>
<dbReference type="PRINTS" id="PR00834">
    <property type="entry name" value="PROTEASES2C"/>
</dbReference>
<dbReference type="EMBL" id="UINC01211268">
    <property type="protein sequence ID" value="SVE35095.1"/>
    <property type="molecule type" value="Genomic_DNA"/>
</dbReference>
<keyword evidence="1" id="KW-0645">Protease</keyword>
<name>A0A383CTA0_9ZZZZ</name>
<dbReference type="InterPro" id="IPR001478">
    <property type="entry name" value="PDZ"/>
</dbReference>
<evidence type="ECO:0000313" key="4">
    <source>
        <dbReference type="EMBL" id="SVE35095.1"/>
    </source>
</evidence>
<reference evidence="4" key="1">
    <citation type="submission" date="2018-05" db="EMBL/GenBank/DDBJ databases">
        <authorList>
            <person name="Lanie J.A."/>
            <person name="Ng W.-L."/>
            <person name="Kazmierczak K.M."/>
            <person name="Andrzejewski T.M."/>
            <person name="Davidsen T.M."/>
            <person name="Wayne K.J."/>
            <person name="Tettelin H."/>
            <person name="Glass J.I."/>
            <person name="Rusch D."/>
            <person name="Podicherti R."/>
            <person name="Tsui H.-C.T."/>
            <person name="Winkler M.E."/>
        </authorList>
    </citation>
    <scope>NUCLEOTIDE SEQUENCE</scope>
</reference>
<dbReference type="SMART" id="SM00228">
    <property type="entry name" value="PDZ"/>
    <property type="match status" value="1"/>
</dbReference>
<dbReference type="Gene3D" id="2.30.42.10">
    <property type="match status" value="1"/>
</dbReference>
<dbReference type="CDD" id="cd10839">
    <property type="entry name" value="cpPDZ1_DegP-like"/>
    <property type="match status" value="1"/>
</dbReference>
<sequence>VAIGSPFGLHLNHSVTAGIVSAVGRNSVMSRNNFEDFIQHDAAINPGNSGGGLFNLDGELIGINTAIATDGFSRANAGVGFAIPINMVKRVMEDLITDGKVTRGWLGVQIDNVNEGLAKALKLDNLNGAIITQVIKDSPAEEAGVKAKDVIVSVDGEKVNDSSNLKNLISSGRPNDKTKLTVIRDGHEKNLTVTLGLRPGEKELAETFRFGEKMFDLLGLRVETYESEEGAFANTKRGV</sequence>
<dbReference type="AlphaFoldDB" id="A0A383CTA0"/>
<dbReference type="InterPro" id="IPR001940">
    <property type="entry name" value="Peptidase_S1C"/>
</dbReference>
<evidence type="ECO:0000256" key="1">
    <source>
        <dbReference type="ARBA" id="ARBA00022670"/>
    </source>
</evidence>
<dbReference type="Gene3D" id="2.40.10.120">
    <property type="match status" value="1"/>
</dbReference>
<dbReference type="InterPro" id="IPR036034">
    <property type="entry name" value="PDZ_sf"/>
</dbReference>
<dbReference type="GO" id="GO:0004252">
    <property type="term" value="F:serine-type endopeptidase activity"/>
    <property type="evidence" value="ECO:0007669"/>
    <property type="project" value="InterPro"/>
</dbReference>
<dbReference type="GO" id="GO:0006508">
    <property type="term" value="P:proteolysis"/>
    <property type="evidence" value="ECO:0007669"/>
    <property type="project" value="UniProtKB-KW"/>
</dbReference>